<feature type="compositionally biased region" description="Basic residues" evidence="1">
    <location>
        <begin position="52"/>
        <end position="63"/>
    </location>
</feature>
<name>A0A3N4JHN2_9PEZI</name>
<evidence type="ECO:0000313" key="2">
    <source>
        <dbReference type="EMBL" id="RPA96767.1"/>
    </source>
</evidence>
<evidence type="ECO:0000313" key="3">
    <source>
        <dbReference type="Proteomes" id="UP000276215"/>
    </source>
</evidence>
<keyword evidence="3" id="KW-1185">Reference proteome</keyword>
<accession>A0A3N4JHN2</accession>
<reference evidence="2 3" key="1">
    <citation type="journal article" date="2018" name="Nat. Ecol. Evol.">
        <title>Pezizomycetes genomes reveal the molecular basis of ectomycorrhizal truffle lifestyle.</title>
        <authorList>
            <person name="Murat C."/>
            <person name="Payen T."/>
            <person name="Noel B."/>
            <person name="Kuo A."/>
            <person name="Morin E."/>
            <person name="Chen J."/>
            <person name="Kohler A."/>
            <person name="Krizsan K."/>
            <person name="Balestrini R."/>
            <person name="Da Silva C."/>
            <person name="Montanini B."/>
            <person name="Hainaut M."/>
            <person name="Levati E."/>
            <person name="Barry K.W."/>
            <person name="Belfiori B."/>
            <person name="Cichocki N."/>
            <person name="Clum A."/>
            <person name="Dockter R.B."/>
            <person name="Fauchery L."/>
            <person name="Guy J."/>
            <person name="Iotti M."/>
            <person name="Le Tacon F."/>
            <person name="Lindquist E.A."/>
            <person name="Lipzen A."/>
            <person name="Malagnac F."/>
            <person name="Mello A."/>
            <person name="Molinier V."/>
            <person name="Miyauchi S."/>
            <person name="Poulain J."/>
            <person name="Riccioni C."/>
            <person name="Rubini A."/>
            <person name="Sitrit Y."/>
            <person name="Splivallo R."/>
            <person name="Traeger S."/>
            <person name="Wang M."/>
            <person name="Zifcakova L."/>
            <person name="Wipf D."/>
            <person name="Zambonelli A."/>
            <person name="Paolocci F."/>
            <person name="Nowrousian M."/>
            <person name="Ottonello S."/>
            <person name="Baldrian P."/>
            <person name="Spatafora J.W."/>
            <person name="Henrissat B."/>
            <person name="Nagy L.G."/>
            <person name="Aury J.M."/>
            <person name="Wincker P."/>
            <person name="Grigoriev I.V."/>
            <person name="Bonfante P."/>
            <person name="Martin F.M."/>
        </authorList>
    </citation>
    <scope>NUCLEOTIDE SEQUENCE [LARGE SCALE GENOMIC DNA]</scope>
    <source>
        <strain evidence="2 3">120613-1</strain>
    </source>
</reference>
<dbReference type="EMBL" id="ML120411">
    <property type="protein sequence ID" value="RPA96767.1"/>
    <property type="molecule type" value="Genomic_DNA"/>
</dbReference>
<protein>
    <submittedName>
        <fullName evidence="2">Uncharacterized protein</fullName>
    </submittedName>
</protein>
<dbReference type="AlphaFoldDB" id="A0A3N4JHN2"/>
<sequence>MNPPKKYTHELTRIFTHLSHFHHLRTVTHHYQHPHPFIHPSSKIQTYQPTKNKLRKPKTKKKASNLETPVKMAFFTDLKLKLKRSFSKCSNLFSKKPSRSGSRSPGLGDGTVPAKLCLSCGAVWLAEPFQLCNNCQKSPYVLPVFTPDDGKMMGAKEEENEANVEEVGKASGAKWKGKGKAVDAEPTLDNILGGEFPKKVGEGYSWED</sequence>
<gene>
    <name evidence="2" type="ORF">L873DRAFT_1845169</name>
</gene>
<dbReference type="OrthoDB" id="5489558at2759"/>
<feature type="region of interest" description="Disordered" evidence="1">
    <location>
        <begin position="38"/>
        <end position="63"/>
    </location>
</feature>
<organism evidence="2 3">
    <name type="scientific">Choiromyces venosus 120613-1</name>
    <dbReference type="NCBI Taxonomy" id="1336337"/>
    <lineage>
        <taxon>Eukaryota</taxon>
        <taxon>Fungi</taxon>
        <taxon>Dikarya</taxon>
        <taxon>Ascomycota</taxon>
        <taxon>Pezizomycotina</taxon>
        <taxon>Pezizomycetes</taxon>
        <taxon>Pezizales</taxon>
        <taxon>Tuberaceae</taxon>
        <taxon>Choiromyces</taxon>
    </lineage>
</organism>
<dbReference type="Proteomes" id="UP000276215">
    <property type="component" value="Unassembled WGS sequence"/>
</dbReference>
<evidence type="ECO:0000256" key="1">
    <source>
        <dbReference type="SAM" id="MobiDB-lite"/>
    </source>
</evidence>
<proteinExistence type="predicted"/>